<reference evidence="4 5" key="1">
    <citation type="submission" date="2024-03" db="EMBL/GenBank/DDBJ databases">
        <title>Human intestinal bacterial collection.</title>
        <authorList>
            <person name="Pauvert C."/>
            <person name="Hitch T.C.A."/>
            <person name="Clavel T."/>
        </authorList>
    </citation>
    <scope>NUCLEOTIDE SEQUENCE [LARGE SCALE GENOMIC DNA]</scope>
    <source>
        <strain evidence="4 5">CLA-KB-H122</strain>
    </source>
</reference>
<feature type="signal peptide" evidence="2">
    <location>
        <begin position="1"/>
        <end position="23"/>
    </location>
</feature>
<dbReference type="RefSeq" id="WP_349094123.1">
    <property type="nucleotide sequence ID" value="NZ_JBBMFL010000007.1"/>
</dbReference>
<organism evidence="4 5">
    <name type="scientific">Alistipes intestinihominis</name>
    <dbReference type="NCBI Taxonomy" id="3133172"/>
    <lineage>
        <taxon>Bacteria</taxon>
        <taxon>Pseudomonadati</taxon>
        <taxon>Bacteroidota</taxon>
        <taxon>Bacteroidia</taxon>
        <taxon>Bacteroidales</taxon>
        <taxon>Rikenellaceae</taxon>
        <taxon>Alistipes</taxon>
    </lineage>
</organism>
<dbReference type="SUPFAM" id="SSF48230">
    <property type="entry name" value="Chondroitin AC/alginate lyase"/>
    <property type="match status" value="1"/>
</dbReference>
<dbReference type="PANTHER" id="PTHR38045:SF1">
    <property type="entry name" value="HEPARINASE II_III-LIKE PROTEIN"/>
    <property type="match status" value="1"/>
</dbReference>
<keyword evidence="5" id="KW-1185">Reference proteome</keyword>
<name>A0ABV1GWL7_9BACT</name>
<proteinExistence type="predicted"/>
<comment type="caution">
    <text evidence="4">The sequence shown here is derived from an EMBL/GenBank/DDBJ whole genome shotgun (WGS) entry which is preliminary data.</text>
</comment>
<dbReference type="InterPro" id="IPR012480">
    <property type="entry name" value="Hepar_II_III_C"/>
</dbReference>
<dbReference type="InterPro" id="IPR008929">
    <property type="entry name" value="Chondroitin_lyas"/>
</dbReference>
<evidence type="ECO:0000256" key="2">
    <source>
        <dbReference type="SAM" id="SignalP"/>
    </source>
</evidence>
<dbReference type="Proteomes" id="UP001460202">
    <property type="component" value="Unassembled WGS sequence"/>
</dbReference>
<dbReference type="EMBL" id="JBBMFL010000007">
    <property type="protein sequence ID" value="MEQ2544804.1"/>
    <property type="molecule type" value="Genomic_DNA"/>
</dbReference>
<dbReference type="Gene3D" id="1.50.10.100">
    <property type="entry name" value="Chondroitin AC/alginate lyase"/>
    <property type="match status" value="1"/>
</dbReference>
<protein>
    <submittedName>
        <fullName evidence="4">Heparinase II/III family protein</fullName>
    </submittedName>
</protein>
<evidence type="ECO:0000313" key="5">
    <source>
        <dbReference type="Proteomes" id="UP001460202"/>
    </source>
</evidence>
<feature type="chain" id="PRO_5046160613" evidence="2">
    <location>
        <begin position="24"/>
        <end position="730"/>
    </location>
</feature>
<sequence>MKNYQPNYLSMLLLMFVCIASCSNETTSGPGFEIGGTPAETVYQIPSDRKVRLPGTGFQTGDIVRLTDTGISHNTYRVEAAVEDDGAVITLPGNFVDGRYELFIVRGTRQVRYGLAVFRADSDRPGELDRPDYDRLTADRHPRLLMDDEAFGSLMEQVRAGNNQVLNRLHATNLRNADIYGLAAAPLAYQLDAAEKRILHISNAALLRIFSCAYAYRATGDRKYLDHAENDINTVCAFPDWNGHRHYLDVGEMAAAVALGYDWLYADLKPETRANAERALREYAFDTAEPYGSSFYNKVSNWNQVCNAGLVCGALAVYETCPETAEAIIEKSLESNRTAVEALYAPHGNYPEGYGYWEYGTVFEVLMLTALETAAGSDAGISATAGFDRTAEWLLYMVGTKHQGFNYADTPPFSASVDIPSWYFADRFKKPSILYFNKRNLDALTTDYYNWNHRLLPMIMVFAGRVDLNSVTPPTQKVWAGEGVTPVVLVHTDWTWSDTDKYLGIKGGKARSSHAHMDAGSFVYDAYGVRWSMDIGRQAYAPLEIALKALGGNLWTYTQASLRWEVSRLNNFFHSTLTVNDSKHRVEGFATLEQTINTATEQGGTFDLSPVLEDQVASAMRTVKIVNDKDLKVIDAIRTRTDRSAKIRWTMATQTVPTVENDRIVLTSNGKTMYLTAAEEGGTQIVYKTFSTDPVHSYDDPNPGIYLVGFEATVPADKWATFTTTLSPGN</sequence>
<evidence type="ECO:0000313" key="4">
    <source>
        <dbReference type="EMBL" id="MEQ2544804.1"/>
    </source>
</evidence>
<evidence type="ECO:0000256" key="1">
    <source>
        <dbReference type="ARBA" id="ARBA00004196"/>
    </source>
</evidence>
<dbReference type="PANTHER" id="PTHR38045">
    <property type="entry name" value="CHROMOSOME 1, WHOLE GENOME SHOTGUN SEQUENCE"/>
    <property type="match status" value="1"/>
</dbReference>
<dbReference type="Gene3D" id="2.70.98.70">
    <property type="match status" value="1"/>
</dbReference>
<keyword evidence="2" id="KW-0732">Signal</keyword>
<evidence type="ECO:0000259" key="3">
    <source>
        <dbReference type="Pfam" id="PF07940"/>
    </source>
</evidence>
<gene>
    <name evidence="4" type="ORF">WMO46_07575</name>
</gene>
<feature type="domain" description="Heparinase II/III-like C-terminal" evidence="3">
    <location>
        <begin position="503"/>
        <end position="680"/>
    </location>
</feature>
<accession>A0ABV1GWL7</accession>
<comment type="subcellular location">
    <subcellularLocation>
        <location evidence="1">Cell envelope</location>
    </subcellularLocation>
</comment>
<dbReference type="Pfam" id="PF07940">
    <property type="entry name" value="Hepar_II_III_C"/>
    <property type="match status" value="1"/>
</dbReference>